<proteinExistence type="predicted"/>
<feature type="transmembrane region" description="Helical" evidence="1">
    <location>
        <begin position="157"/>
        <end position="176"/>
    </location>
</feature>
<evidence type="ECO:0000259" key="3">
    <source>
        <dbReference type="Pfam" id="PF10080"/>
    </source>
</evidence>
<feature type="transmembrane region" description="Helical" evidence="1">
    <location>
        <begin position="58"/>
        <end position="76"/>
    </location>
</feature>
<name>A0A379B3K8_9PAST</name>
<dbReference type="InterPro" id="IPR007029">
    <property type="entry name" value="YHS_dom"/>
</dbReference>
<evidence type="ECO:0000313" key="5">
    <source>
        <dbReference type="Proteomes" id="UP000254280"/>
    </source>
</evidence>
<protein>
    <submittedName>
        <fullName evidence="4">YHS family protein</fullName>
    </submittedName>
</protein>
<evidence type="ECO:0000259" key="2">
    <source>
        <dbReference type="Pfam" id="PF04945"/>
    </source>
</evidence>
<feature type="transmembrane region" description="Helical" evidence="1">
    <location>
        <begin position="121"/>
        <end position="145"/>
    </location>
</feature>
<keyword evidence="1" id="KW-0812">Transmembrane</keyword>
<accession>A0A379B3K8</accession>
<dbReference type="Proteomes" id="UP000254280">
    <property type="component" value="Unassembled WGS sequence"/>
</dbReference>
<feature type="domain" description="Membrane iron-sulfur containing protein FtrD-like" evidence="3">
    <location>
        <begin position="307"/>
        <end position="410"/>
    </location>
</feature>
<dbReference type="InterPro" id="IPR018758">
    <property type="entry name" value="FtrD-like"/>
</dbReference>
<feature type="transmembrane region" description="Helical" evidence="1">
    <location>
        <begin position="258"/>
        <end position="276"/>
    </location>
</feature>
<dbReference type="Pfam" id="PF10080">
    <property type="entry name" value="FtrD-like"/>
    <property type="match status" value="1"/>
</dbReference>
<evidence type="ECO:0000256" key="1">
    <source>
        <dbReference type="SAM" id="Phobius"/>
    </source>
</evidence>
<dbReference type="EMBL" id="UGSS01000002">
    <property type="protein sequence ID" value="SUB33215.1"/>
    <property type="molecule type" value="Genomic_DNA"/>
</dbReference>
<keyword evidence="5" id="KW-1185">Reference proteome</keyword>
<sequence>MINYFFVFILQPILPIAILLGCNWSRFANFNIRALLWLGLFSFLAGILLQLNLPADQLTSLILNAILLGAIILCYISQFFLSQKLAYFWHYVLLIIAGMGWGKDPNISMLTNTDVINTDFILNTGAVIVGILFSLIVAAWLRILLRQLQAKTAQKLTALYAILSTATTLLLITPILSDLLLTLMKRQVLDLTKARLSFVAKVSNLQNYSTYFICLLILFSCLCFFMQVHRVRKQQQQMETYPIEKRKKTALVQHSKRTLFVGGFALAVAYSTRLYWDKIASQPPQLSESLPVTPNNQGDIVIPIEQVKDGKLHRFVWVASDGKAVRFFVINRSSKKLSLAVVFDACLLCGDQGYVMEGDQVICVGCGVRIFIPSIGKPGGCNPVPIENWRQTQEHIIIPRKSLEDGVNYFSTIVELEVIDPVDHSQLKNTTTEYKYHHDGQTYFFKNEQNLNLFRDHPERYLSPLSSNTEVR</sequence>
<feature type="transmembrane region" description="Helical" evidence="1">
    <location>
        <begin position="6"/>
        <end position="22"/>
    </location>
</feature>
<feature type="transmembrane region" description="Helical" evidence="1">
    <location>
        <begin position="34"/>
        <end position="52"/>
    </location>
</feature>
<gene>
    <name evidence="4" type="ORF">NCTC10699_00824</name>
</gene>
<feature type="transmembrane region" description="Helical" evidence="1">
    <location>
        <begin position="208"/>
        <end position="228"/>
    </location>
</feature>
<organism evidence="4 5">
    <name type="scientific">[Pasteurella] mairii</name>
    <dbReference type="NCBI Taxonomy" id="757"/>
    <lineage>
        <taxon>Bacteria</taxon>
        <taxon>Pseudomonadati</taxon>
        <taxon>Pseudomonadota</taxon>
        <taxon>Gammaproteobacteria</taxon>
        <taxon>Pasteurellales</taxon>
        <taxon>Pasteurellaceae</taxon>
    </lineage>
</organism>
<evidence type="ECO:0000313" key="4">
    <source>
        <dbReference type="EMBL" id="SUB33215.1"/>
    </source>
</evidence>
<dbReference type="Pfam" id="PF04945">
    <property type="entry name" value="YHS"/>
    <property type="match status" value="1"/>
</dbReference>
<keyword evidence="1" id="KW-0472">Membrane</keyword>
<reference evidence="4 5" key="1">
    <citation type="submission" date="2018-06" db="EMBL/GenBank/DDBJ databases">
        <authorList>
            <consortium name="Pathogen Informatics"/>
            <person name="Doyle S."/>
        </authorList>
    </citation>
    <scope>NUCLEOTIDE SEQUENCE [LARGE SCALE GENOMIC DNA]</scope>
    <source>
        <strain evidence="4 5">NCTC10699</strain>
    </source>
</reference>
<keyword evidence="1" id="KW-1133">Transmembrane helix</keyword>
<feature type="domain" description="YHS" evidence="2">
    <location>
        <begin position="418"/>
        <end position="463"/>
    </location>
</feature>
<dbReference type="AlphaFoldDB" id="A0A379B3K8"/>
<feature type="transmembrane region" description="Helical" evidence="1">
    <location>
        <begin position="85"/>
        <end position="101"/>
    </location>
</feature>